<dbReference type="RefSeq" id="WP_140025536.1">
    <property type="nucleotide sequence ID" value="NZ_JBHUFG010000004.1"/>
</dbReference>
<accession>A0ABY2Y2S3</accession>
<evidence type="ECO:0000313" key="2">
    <source>
        <dbReference type="EMBL" id="TNV13274.1"/>
    </source>
</evidence>
<protein>
    <recommendedName>
        <fullName evidence="1">Putative Flp pilus-assembly TadG-like N-terminal domain-containing protein</fullName>
    </recommendedName>
</protein>
<proteinExistence type="predicted"/>
<comment type="caution">
    <text evidence="2">The sequence shown here is derived from an EMBL/GenBank/DDBJ whole genome shotgun (WGS) entry which is preliminary data.</text>
</comment>
<gene>
    <name evidence="2" type="ORF">FIC94_16190</name>
</gene>
<feature type="domain" description="Putative Flp pilus-assembly TadG-like N-terminal" evidence="1">
    <location>
        <begin position="14"/>
        <end position="61"/>
    </location>
</feature>
<keyword evidence="3" id="KW-1185">Reference proteome</keyword>
<reference evidence="2 3" key="1">
    <citation type="submission" date="2019-06" db="EMBL/GenBank/DDBJ databases">
        <title>Ochrobactrum cricket sp.nov., isolated from the insect Teleogryllus occipitalis living in deserted cropland.</title>
        <authorList>
            <person name="Hu M."/>
        </authorList>
    </citation>
    <scope>NUCLEOTIDE SEQUENCE [LARGE SCALE GENOMIC DNA]</scope>
    <source>
        <strain evidence="2 3">LCB8</strain>
    </source>
</reference>
<dbReference type="Proteomes" id="UP000312784">
    <property type="component" value="Unassembled WGS sequence"/>
</dbReference>
<dbReference type="InterPro" id="IPR028087">
    <property type="entry name" value="Tad_N"/>
</dbReference>
<sequence length="578" mass="59389">MRAGGLRFLKAREGNLATMAALIAPLFLAIAALTIDSSSLYLERRQLQNMADLAAISGASAIGTASDAVKKQLQANGFDPVMMTGAYDPSVVKGKTDNLTRVWVETGKYTADKSVPVGSRFVAGGASPDAVRVMLAKPGNLYFGQALMDRPAVSASGMAASHAEAAFSIGSRLASLNTSESALNGLLGGMLNTTLSLKLVDYNALAATDINLLGFLDKLAPQVGLTAGTYDQLLNTDVSVGVLAKVMADVVTNNATAKAALNVLGKNAAALSTKLPVGKLLGLGSLANASLGSGGNYNITANALQTISAAAMLGGKHQVELSAPVDLLGLVKVSLEVAIGEPAKQTPFFRVGALGSLVRTAQIRVKLVLAIGDSGMGLNTLANIKLPLYIDIASAEGELKSISCPAGPQNATVGVGVKTGIAGIYLGNLDIGFNDFSKKPLVSKTAIADILGLNLFGLRVNLATVFARAEIPLGDDQQRIVTFSASDIASKKVKTVSSSKLLSSLTTALIKNTHAELNVLLLNVDATAVVSLLGTLLSPVSVLLDNLLFGLLDLLGVKLGEADVQVTGVICQQAALTQ</sequence>
<evidence type="ECO:0000259" key="1">
    <source>
        <dbReference type="Pfam" id="PF13400"/>
    </source>
</evidence>
<evidence type="ECO:0000313" key="3">
    <source>
        <dbReference type="Proteomes" id="UP000312784"/>
    </source>
</evidence>
<organism evidence="2 3">
    <name type="scientific">Ochrobactrum teleogrylli</name>
    <dbReference type="NCBI Taxonomy" id="2479765"/>
    <lineage>
        <taxon>Bacteria</taxon>
        <taxon>Pseudomonadati</taxon>
        <taxon>Pseudomonadota</taxon>
        <taxon>Alphaproteobacteria</taxon>
        <taxon>Hyphomicrobiales</taxon>
        <taxon>Brucellaceae</taxon>
        <taxon>Brucella/Ochrobactrum group</taxon>
        <taxon>Ochrobactrum</taxon>
    </lineage>
</organism>
<dbReference type="EMBL" id="VEWL01000010">
    <property type="protein sequence ID" value="TNV13274.1"/>
    <property type="molecule type" value="Genomic_DNA"/>
</dbReference>
<dbReference type="Pfam" id="PF13400">
    <property type="entry name" value="Tad"/>
    <property type="match status" value="1"/>
</dbReference>
<name>A0ABY2Y2S3_9HYPH</name>